<dbReference type="AlphaFoldDB" id="A0A511YGX6"/>
<organism evidence="1 2">
    <name type="scientific">Chryseobacterium hagamense</name>
    <dbReference type="NCBI Taxonomy" id="395935"/>
    <lineage>
        <taxon>Bacteria</taxon>
        <taxon>Pseudomonadati</taxon>
        <taxon>Bacteroidota</taxon>
        <taxon>Flavobacteriia</taxon>
        <taxon>Flavobacteriales</taxon>
        <taxon>Weeksellaceae</taxon>
        <taxon>Chryseobacterium group</taxon>
        <taxon>Chryseobacterium</taxon>
    </lineage>
</organism>
<dbReference type="EMBL" id="BJYJ01000001">
    <property type="protein sequence ID" value="GEN74439.1"/>
    <property type="molecule type" value="Genomic_DNA"/>
</dbReference>
<dbReference type="Gene3D" id="1.10.472.60">
    <property type="entry name" value="putative protein disulfide isomerase domain"/>
    <property type="match status" value="1"/>
</dbReference>
<dbReference type="SUPFAM" id="SSF52833">
    <property type="entry name" value="Thioredoxin-like"/>
    <property type="match status" value="1"/>
</dbReference>
<accession>A0A511YGX6</accession>
<dbReference type="CDD" id="cd03025">
    <property type="entry name" value="DsbA_FrnE_like"/>
    <property type="match status" value="1"/>
</dbReference>
<keyword evidence="2" id="KW-1185">Reference proteome</keyword>
<dbReference type="InterPro" id="IPR036249">
    <property type="entry name" value="Thioredoxin-like_sf"/>
</dbReference>
<evidence type="ECO:0000313" key="1">
    <source>
        <dbReference type="EMBL" id="GEN74439.1"/>
    </source>
</evidence>
<name>A0A511YGX6_9FLAO</name>
<dbReference type="Pfam" id="PF13743">
    <property type="entry name" value="Thioredoxin_5"/>
    <property type="match status" value="1"/>
</dbReference>
<dbReference type="Gene3D" id="3.40.30.10">
    <property type="entry name" value="Glutaredoxin"/>
    <property type="match status" value="1"/>
</dbReference>
<dbReference type="Proteomes" id="UP000321863">
    <property type="component" value="Unassembled WGS sequence"/>
</dbReference>
<dbReference type="PANTHER" id="PTHR13887:SF47">
    <property type="entry name" value="CLPXP ADAPTER PROTEIN SPXH"/>
    <property type="match status" value="1"/>
</dbReference>
<sequence length="334" mass="37985">MLNCKILTFLFLTAVMSSCNGQSDKRKKMENKSTNPLLCDPATGICEVPGERTEIGNIDVKANEKPVKVIYFTDPICSSCWGIEPQLRKLKLEYGNNVDIEYRMGGLLPDWSYNSGGISKPSDVAHHWDEVSLYYDMPIDGDVWLQDPLDSSYPPSIAFKAAQLQDKTKAVEFMRELREMVFLKKKNIARWEHIAAAAKKTGLDTDQLKKDFDGRAKELFQEDLKMAREMGVRGFPTMFFTNDAGNKEIVYGSKPYAFYETAILKVNSDTRKSEYSKNWESLFSRYSSLTAKEYSELSGTPRRESEQLLNDLSAKGSLEKLTTKNGSIWTFKQN</sequence>
<comment type="caution">
    <text evidence="1">The sequence shown here is derived from an EMBL/GenBank/DDBJ whole genome shotgun (WGS) entry which is preliminary data.</text>
</comment>
<protein>
    <submittedName>
        <fullName evidence="1">UPF0413 protein YjbH</fullName>
    </submittedName>
</protein>
<evidence type="ECO:0000313" key="2">
    <source>
        <dbReference type="Proteomes" id="UP000321863"/>
    </source>
</evidence>
<dbReference type="PANTHER" id="PTHR13887">
    <property type="entry name" value="GLUTATHIONE S-TRANSFERASE KAPPA"/>
    <property type="match status" value="1"/>
</dbReference>
<dbReference type="PROSITE" id="PS51257">
    <property type="entry name" value="PROKAR_LIPOPROTEIN"/>
    <property type="match status" value="1"/>
</dbReference>
<reference evidence="1 2" key="1">
    <citation type="submission" date="2019-07" db="EMBL/GenBank/DDBJ databases">
        <title>Whole genome shotgun sequence of Chryseobacterium hagamense NBRC 105253.</title>
        <authorList>
            <person name="Hosoyama A."/>
            <person name="Uohara A."/>
            <person name="Ohji S."/>
            <person name="Ichikawa N."/>
        </authorList>
    </citation>
    <scope>NUCLEOTIDE SEQUENCE [LARGE SCALE GENOMIC DNA]</scope>
    <source>
        <strain evidence="1 2">NBRC 105253</strain>
    </source>
</reference>
<gene>
    <name evidence="1" type="primary">yjbH</name>
    <name evidence="1" type="ORF">CHA01nite_01790</name>
</gene>
<proteinExistence type="predicted"/>